<evidence type="ECO:0000313" key="1">
    <source>
        <dbReference type="EMBL" id="SNT28553.1"/>
    </source>
</evidence>
<reference evidence="1 2" key="1">
    <citation type="submission" date="2017-06" db="EMBL/GenBank/DDBJ databases">
        <authorList>
            <person name="Kim H.J."/>
            <person name="Triplett B.A."/>
        </authorList>
    </citation>
    <scope>NUCLEOTIDE SEQUENCE [LARGE SCALE GENOMIC DNA]</scope>
    <source>
        <strain evidence="1 2">DSM 19307</strain>
    </source>
</reference>
<proteinExistence type="predicted"/>
<dbReference type="AlphaFoldDB" id="A0A239LFD1"/>
<accession>A0A239LFD1</accession>
<dbReference type="Proteomes" id="UP000198393">
    <property type="component" value="Unassembled WGS sequence"/>
</dbReference>
<gene>
    <name evidence="1" type="ORF">SAMN05421640_3186</name>
</gene>
<organism evidence="1 2">
    <name type="scientific">Ekhidna lutea</name>
    <dbReference type="NCBI Taxonomy" id="447679"/>
    <lineage>
        <taxon>Bacteria</taxon>
        <taxon>Pseudomonadati</taxon>
        <taxon>Bacteroidota</taxon>
        <taxon>Cytophagia</taxon>
        <taxon>Cytophagales</taxon>
        <taxon>Reichenbachiellaceae</taxon>
        <taxon>Ekhidna</taxon>
    </lineage>
</organism>
<keyword evidence="2" id="KW-1185">Reference proteome</keyword>
<evidence type="ECO:0000313" key="2">
    <source>
        <dbReference type="Proteomes" id="UP000198393"/>
    </source>
</evidence>
<protein>
    <submittedName>
        <fullName evidence="1">Uncharacterized protein</fullName>
    </submittedName>
</protein>
<dbReference type="EMBL" id="FZPD01000005">
    <property type="protein sequence ID" value="SNT28553.1"/>
    <property type="molecule type" value="Genomic_DNA"/>
</dbReference>
<name>A0A239LFD1_EKHLU</name>
<sequence length="38" mass="4251">MNTQVHISVTLVQSETEKVGKDLDEAADKVWTYSILNS</sequence>